<gene>
    <name evidence="1" type="primary">repB_1</name>
    <name evidence="1" type="ORF">NCTC8179_07214</name>
</gene>
<sequence length="127" mass="14378">MRLGVFVPTLKSLKNSKKNTLSRTDATEELTACLSPEPKVLIRWRSPAPRLDMDNDFKTWVGVIHSFARHKVIGDKVELPFVEFAKLCGIPSSQSSRKLRERISPSLKRIAGTVISFSRTTEKHTKE</sequence>
<dbReference type="AlphaFoldDB" id="A0A377HG11"/>
<accession>A0A377HG11</accession>
<dbReference type="Proteomes" id="UP000255543">
    <property type="component" value="Unassembled WGS sequence"/>
</dbReference>
<evidence type="ECO:0000313" key="1">
    <source>
        <dbReference type="EMBL" id="STO41596.1"/>
    </source>
</evidence>
<evidence type="ECO:0000313" key="2">
    <source>
        <dbReference type="Proteomes" id="UP000255543"/>
    </source>
</evidence>
<name>A0A377HG11_ECOLX</name>
<organism evidence="1 2">
    <name type="scientific">Escherichia coli</name>
    <dbReference type="NCBI Taxonomy" id="562"/>
    <lineage>
        <taxon>Bacteria</taxon>
        <taxon>Pseudomonadati</taxon>
        <taxon>Pseudomonadota</taxon>
        <taxon>Gammaproteobacteria</taxon>
        <taxon>Enterobacterales</taxon>
        <taxon>Enterobacteriaceae</taxon>
        <taxon>Escherichia</taxon>
    </lineage>
</organism>
<protein>
    <submittedName>
        <fullName evidence="1">Putative RepFIB replication protein A</fullName>
    </submittedName>
</protein>
<proteinExistence type="predicted"/>
<reference evidence="1 2" key="1">
    <citation type="submission" date="2018-06" db="EMBL/GenBank/DDBJ databases">
        <authorList>
            <consortium name="Pathogen Informatics"/>
            <person name="Doyle S."/>
        </authorList>
    </citation>
    <scope>NUCLEOTIDE SEQUENCE [LARGE SCALE GENOMIC DNA]</scope>
    <source>
        <strain evidence="1 2">NCTC8179</strain>
    </source>
</reference>
<dbReference type="EMBL" id="UGEB01000005">
    <property type="protein sequence ID" value="STO41596.1"/>
    <property type="molecule type" value="Genomic_DNA"/>
</dbReference>